<dbReference type="PANTHER" id="PTHR43569:SF2">
    <property type="entry name" value="AMIDOHYDROLASE-RELATED DOMAIN-CONTAINING PROTEIN"/>
    <property type="match status" value="1"/>
</dbReference>
<dbReference type="RefSeq" id="WP_316663078.1">
    <property type="nucleotide sequence ID" value="NZ_JAWHTF010000008.1"/>
</dbReference>
<protein>
    <submittedName>
        <fullName evidence="3">Amidohydrolase family protein</fullName>
    </submittedName>
</protein>
<comment type="caution">
    <text evidence="3">The sequence shown here is derived from an EMBL/GenBank/DDBJ whole genome shotgun (WGS) entry which is preliminary data.</text>
</comment>
<dbReference type="Gene3D" id="3.20.20.140">
    <property type="entry name" value="Metal-dependent hydrolases"/>
    <property type="match status" value="1"/>
</dbReference>
<comment type="similarity">
    <text evidence="1">Belongs to the metallo-dependent hydrolases superfamily.</text>
</comment>
<dbReference type="InterPro" id="IPR032466">
    <property type="entry name" value="Metal_Hydrolase"/>
</dbReference>
<dbReference type="EMBL" id="JAWHTF010000008">
    <property type="protein sequence ID" value="MDU8886980.1"/>
    <property type="molecule type" value="Genomic_DNA"/>
</dbReference>
<evidence type="ECO:0000259" key="2">
    <source>
        <dbReference type="Pfam" id="PF04909"/>
    </source>
</evidence>
<evidence type="ECO:0000313" key="4">
    <source>
        <dbReference type="Proteomes" id="UP001268651"/>
    </source>
</evidence>
<dbReference type="Pfam" id="PF04909">
    <property type="entry name" value="Amidohydro_2"/>
    <property type="match status" value="1"/>
</dbReference>
<evidence type="ECO:0000313" key="3">
    <source>
        <dbReference type="EMBL" id="MDU8886980.1"/>
    </source>
</evidence>
<keyword evidence="4" id="KW-1185">Reference proteome</keyword>
<dbReference type="SUPFAM" id="SSF51556">
    <property type="entry name" value="Metallo-dependent hydrolases"/>
    <property type="match status" value="1"/>
</dbReference>
<sequence>MIIDSHQHFWIYDPVRDGWIDESKKVIRKDFLPSDFELILKSNNVDGCIAVQADQSEKETNFLLELADENSIIKGVVGWVNLLDSNVEDKLAYYSKCKFFKGVRHIVQAESEDFMLRDDFQKGICKLAQFGLTFDILVFPDQLKNAIELVRKFPNQKFILDHLGKPFIKDKKIKNWESDIRNLAQFPNVACKVSGMVTEANWEDWKTSDFDKYLDVIFESFGVKRVMYGSDWPVCLLAASYKQQLNILQNYLNSFTERDKNKVMGANAIQIYKL</sequence>
<dbReference type="InterPro" id="IPR006680">
    <property type="entry name" value="Amidohydro-rel"/>
</dbReference>
<reference evidence="3 4" key="1">
    <citation type="submission" date="2023-10" db="EMBL/GenBank/DDBJ databases">
        <title>Marimonas sp. nov. isolated from tidal mud flat.</title>
        <authorList>
            <person name="Jaincy N.J."/>
            <person name="Srinivasan S."/>
            <person name="Lee S.-S."/>
        </authorList>
    </citation>
    <scope>NUCLEOTIDE SEQUENCE [LARGE SCALE GENOMIC DNA]</scope>
    <source>
        <strain evidence="3 4">MJ-SS3</strain>
    </source>
</reference>
<name>A0ABU3UA71_9FLAO</name>
<organism evidence="3 4">
    <name type="scientific">Gilvirhabdus luticola</name>
    <dbReference type="NCBI Taxonomy" id="3079858"/>
    <lineage>
        <taxon>Bacteria</taxon>
        <taxon>Pseudomonadati</taxon>
        <taxon>Bacteroidota</taxon>
        <taxon>Flavobacteriia</taxon>
        <taxon>Flavobacteriales</taxon>
        <taxon>Flavobacteriaceae</taxon>
        <taxon>Gilvirhabdus</taxon>
    </lineage>
</organism>
<dbReference type="InterPro" id="IPR052350">
    <property type="entry name" value="Metallo-dep_Lactonases"/>
</dbReference>
<evidence type="ECO:0000256" key="1">
    <source>
        <dbReference type="ARBA" id="ARBA00038310"/>
    </source>
</evidence>
<accession>A0ABU3UA71</accession>
<gene>
    <name evidence="3" type="ORF">RXV94_12485</name>
</gene>
<feature type="domain" description="Amidohydrolase-related" evidence="2">
    <location>
        <begin position="3"/>
        <end position="274"/>
    </location>
</feature>
<proteinExistence type="inferred from homology"/>
<dbReference type="Proteomes" id="UP001268651">
    <property type="component" value="Unassembled WGS sequence"/>
</dbReference>
<dbReference type="PANTHER" id="PTHR43569">
    <property type="entry name" value="AMIDOHYDROLASE"/>
    <property type="match status" value="1"/>
</dbReference>